<reference evidence="1 2" key="1">
    <citation type="journal article" date="2019" name="Int. J. Syst. Evol. Microbiol.">
        <title>The Global Catalogue of Microorganisms (GCM) 10K type strain sequencing project: providing services to taxonomists for standard genome sequencing and annotation.</title>
        <authorList>
            <consortium name="The Broad Institute Genomics Platform"/>
            <consortium name="The Broad Institute Genome Sequencing Center for Infectious Disease"/>
            <person name="Wu L."/>
            <person name="Ma J."/>
        </authorList>
    </citation>
    <scope>NUCLEOTIDE SEQUENCE [LARGE SCALE GENOMIC DNA]</scope>
    <source>
        <strain evidence="1 2">JCM 14559</strain>
    </source>
</reference>
<protein>
    <submittedName>
        <fullName evidence="1">Uncharacterized protein</fullName>
    </submittedName>
</protein>
<dbReference type="RefSeq" id="WP_344549847.1">
    <property type="nucleotide sequence ID" value="NZ_BAAANS010000002.1"/>
</dbReference>
<comment type="caution">
    <text evidence="1">The sequence shown here is derived from an EMBL/GenBank/DDBJ whole genome shotgun (WGS) entry which is preliminary data.</text>
</comment>
<accession>A0ABN2W6N8</accession>
<dbReference type="EMBL" id="BAAANS010000002">
    <property type="protein sequence ID" value="GAA2084374.1"/>
    <property type="molecule type" value="Genomic_DNA"/>
</dbReference>
<organism evidence="1 2">
    <name type="scientific">Kitasatospora saccharophila</name>
    <dbReference type="NCBI Taxonomy" id="407973"/>
    <lineage>
        <taxon>Bacteria</taxon>
        <taxon>Bacillati</taxon>
        <taxon>Actinomycetota</taxon>
        <taxon>Actinomycetes</taxon>
        <taxon>Kitasatosporales</taxon>
        <taxon>Streptomycetaceae</taxon>
        <taxon>Kitasatospora</taxon>
    </lineage>
</organism>
<evidence type="ECO:0000313" key="1">
    <source>
        <dbReference type="EMBL" id="GAA2084374.1"/>
    </source>
</evidence>
<evidence type="ECO:0000313" key="2">
    <source>
        <dbReference type="Proteomes" id="UP001500897"/>
    </source>
</evidence>
<proteinExistence type="predicted"/>
<keyword evidence="2" id="KW-1185">Reference proteome</keyword>
<dbReference type="Proteomes" id="UP001500897">
    <property type="component" value="Unassembled WGS sequence"/>
</dbReference>
<gene>
    <name evidence="1" type="ORF">GCM10009759_03330</name>
</gene>
<name>A0ABN2W6N8_9ACTN</name>
<sequence length="132" mass="14589">MSIDPILPARYTPILDLARRRDTPFYITTHDDHGYLHLHLPDGTRLTITDDGVGGATARKPGGATGWQITHITPGGPAVAVYNSTLLGRYHHLGTDPRHLLQALNRYLPPPPAAPAPRRQRTGLLRRLLRLT</sequence>